<protein>
    <submittedName>
        <fullName evidence="2">Uncharacterized protein</fullName>
    </submittedName>
</protein>
<name>A0AAD5RW95_9PEZI</name>
<feature type="transmembrane region" description="Helical" evidence="1">
    <location>
        <begin position="255"/>
        <end position="285"/>
    </location>
</feature>
<organism evidence="2 3">
    <name type="scientific">Zalerion maritima</name>
    <dbReference type="NCBI Taxonomy" id="339359"/>
    <lineage>
        <taxon>Eukaryota</taxon>
        <taxon>Fungi</taxon>
        <taxon>Dikarya</taxon>
        <taxon>Ascomycota</taxon>
        <taxon>Pezizomycotina</taxon>
        <taxon>Sordariomycetes</taxon>
        <taxon>Lulworthiomycetidae</taxon>
        <taxon>Lulworthiales</taxon>
        <taxon>Lulworthiaceae</taxon>
        <taxon>Zalerion</taxon>
    </lineage>
</organism>
<keyword evidence="3" id="KW-1185">Reference proteome</keyword>
<feature type="transmembrane region" description="Helical" evidence="1">
    <location>
        <begin position="40"/>
        <end position="67"/>
    </location>
</feature>
<keyword evidence="1" id="KW-0812">Transmembrane</keyword>
<dbReference type="InterPro" id="IPR053018">
    <property type="entry name" value="Elsinochrome_Biosynth-Asso"/>
</dbReference>
<feature type="transmembrane region" description="Helical" evidence="1">
    <location>
        <begin position="362"/>
        <end position="381"/>
    </location>
</feature>
<evidence type="ECO:0000256" key="1">
    <source>
        <dbReference type="SAM" id="Phobius"/>
    </source>
</evidence>
<dbReference type="EMBL" id="JAKWBI020000030">
    <property type="protein sequence ID" value="KAJ2905510.1"/>
    <property type="molecule type" value="Genomic_DNA"/>
</dbReference>
<dbReference type="PANTHER" id="PTHR37577:SF1">
    <property type="entry name" value="INTEGRAL MEMBRANE PROTEIN"/>
    <property type="match status" value="1"/>
</dbReference>
<proteinExistence type="predicted"/>
<evidence type="ECO:0000313" key="3">
    <source>
        <dbReference type="Proteomes" id="UP001201980"/>
    </source>
</evidence>
<reference evidence="2" key="1">
    <citation type="submission" date="2022-07" db="EMBL/GenBank/DDBJ databases">
        <title>Draft genome sequence of Zalerion maritima ATCC 34329, a (micro)plastics degrading marine fungus.</title>
        <authorList>
            <person name="Paco A."/>
            <person name="Goncalves M.F.M."/>
            <person name="Rocha-Santos T.A.P."/>
            <person name="Alves A."/>
        </authorList>
    </citation>
    <scope>NUCLEOTIDE SEQUENCE</scope>
    <source>
        <strain evidence="2">ATCC 34329</strain>
    </source>
</reference>
<accession>A0AAD5RW95</accession>
<dbReference type="PANTHER" id="PTHR37577">
    <property type="entry name" value="INTEGRAL MEMBRANE PROTEIN"/>
    <property type="match status" value="1"/>
</dbReference>
<keyword evidence="1" id="KW-1133">Transmembrane helix</keyword>
<keyword evidence="1" id="KW-0472">Membrane</keyword>
<feature type="transmembrane region" description="Helical" evidence="1">
    <location>
        <begin position="312"/>
        <end position="334"/>
    </location>
</feature>
<dbReference type="AlphaFoldDB" id="A0AAD5RW95"/>
<comment type="caution">
    <text evidence="2">The sequence shown here is derived from an EMBL/GenBank/DDBJ whole genome shotgun (WGS) entry which is preliminary data.</text>
</comment>
<dbReference type="Proteomes" id="UP001201980">
    <property type="component" value="Unassembled WGS sequence"/>
</dbReference>
<feature type="transmembrane region" description="Helical" evidence="1">
    <location>
        <begin position="208"/>
        <end position="229"/>
    </location>
</feature>
<evidence type="ECO:0000313" key="2">
    <source>
        <dbReference type="EMBL" id="KAJ2905510.1"/>
    </source>
</evidence>
<sequence>MGDGEIIRCYGFNITAAEYNCAEHWHVCYRCPTLEPDPDIAGIGVTIAFLLSSFSTLVGSLLHLLILRSRVRDRESYNPIDRYLRRRVAVPLFRQPRCKEQGGGGKVEEALFQFVQSMSDAQLASGLGVLLAGIIKLRHDTISIYHFSVVTNFGWLSSNVHLLSLLSIRTRVFGSLKRAERVEYARATAGRGGVLGWAGRAFGLWGDVMVRSALMVGMVGMLLYCSWVGAWKEWNSQYECPARCALGRPKGGGPLAWAIASMILAVWGYGSHLFLLCIPLQVLWLDRFRSRFIDNKTEPDHPMKGWQKLARVPWYFLGSEALQWITDGLVWFVWGCYWIGSDMREVRKGGSSWAPGVWEEEFNILGFGQLVPIMLFILPFWQVLSSYCYLIQPPDVRNAHGEILLPMRSSFLSSCWAGRFQILPKYQILSFKRLIE</sequence>
<gene>
    <name evidence="2" type="ORF">MKZ38_005154</name>
</gene>